<feature type="signal peptide" evidence="4">
    <location>
        <begin position="1"/>
        <end position="23"/>
    </location>
</feature>
<evidence type="ECO:0000259" key="5">
    <source>
        <dbReference type="Pfam" id="PF12146"/>
    </source>
</evidence>
<reference evidence="6" key="1">
    <citation type="submission" date="2014-09" db="EMBL/GenBank/DDBJ databases">
        <title>Genome sequence of the luminous mushroom Mycena chlorophos for searching fungal bioluminescence genes.</title>
        <authorList>
            <person name="Tanaka Y."/>
            <person name="Kasuga D."/>
            <person name="Oba Y."/>
            <person name="Hase S."/>
            <person name="Sato K."/>
            <person name="Oba Y."/>
            <person name="Sakakibara Y."/>
        </authorList>
    </citation>
    <scope>NUCLEOTIDE SEQUENCE</scope>
</reference>
<gene>
    <name evidence="6" type="ORF">MCHLO_06671</name>
</gene>
<keyword evidence="2" id="KW-0560">Oxidoreductase</keyword>
<keyword evidence="4" id="KW-0732">Signal</keyword>
<feature type="domain" description="Serine aminopeptidase S33" evidence="5">
    <location>
        <begin position="243"/>
        <end position="505"/>
    </location>
</feature>
<feature type="chain" id="PRO_5046064340" description="Serine aminopeptidase S33 domain-containing protein" evidence="4">
    <location>
        <begin position="24"/>
        <end position="545"/>
    </location>
</feature>
<dbReference type="PANTHER" id="PTHR33365:SF11">
    <property type="entry name" value="TAT PATHWAY SIGNAL SEQUENCE"/>
    <property type="match status" value="1"/>
</dbReference>
<dbReference type="SUPFAM" id="SSF53474">
    <property type="entry name" value="alpha/beta-Hydrolases"/>
    <property type="match status" value="1"/>
</dbReference>
<evidence type="ECO:0000313" key="6">
    <source>
        <dbReference type="EMBL" id="GAT49351.1"/>
    </source>
</evidence>
<evidence type="ECO:0000313" key="7">
    <source>
        <dbReference type="Proteomes" id="UP000815677"/>
    </source>
</evidence>
<evidence type="ECO:0000256" key="3">
    <source>
        <dbReference type="ARBA" id="ARBA00035112"/>
    </source>
</evidence>
<keyword evidence="7" id="KW-1185">Reference proteome</keyword>
<name>A0ABQ0LE76_MYCCL</name>
<sequence>MGRLSIAALSTAILAALSLYISGHRYKSGSQPARPVYSYVGDDYPELWDVPVQEPVAMLVQESRAYPIHGSDALERWATSTSDGFGYVRLGEENRAYAVAMFHEMHCTRLMRAALSGRYDAMSQGHMHHCLNYIRQMILCSPDLTLEPPDVLTRDFEEQRVGSTHMCTDWSVFFDVAKENFATFMATQEDGDPHFAFSPLSRCNPSAKAMHITRHSLFAISADGTRIYAEAAGLRLDENSNAKRLIVLFVHGFSMTNVAFDAIFNDERWTDWGYLIRYDLRGHGRSGKPVDPEAWTSKRFAEDVDAVFEAFGVEEEKPFVVGWSLGATIITDILAAHPPTYLSGVVYAAPLPYMGPTLSLVGTPECLGLLPALLQDADVKAYQEAARGFVGRCWSGFQGVIGVGMDADSEVQDPTVDGDDADYHAALTILGTSLLQPRAVTTQLLLRTQDPAPFLASGAQGSLPMLALFGTEDRIIQKGAALDAVAGWAAERIQVRDLEGAEHFLWLPARRKSMTENGSREGWTGEKFGEMVREWADRVRANANN</sequence>
<dbReference type="PANTHER" id="PTHR33365">
    <property type="entry name" value="YALI0B05434P"/>
    <property type="match status" value="1"/>
</dbReference>
<proteinExistence type="inferred from homology"/>
<comment type="pathway">
    <text evidence="1">Mycotoxin biosynthesis.</text>
</comment>
<dbReference type="Proteomes" id="UP000815677">
    <property type="component" value="Unassembled WGS sequence"/>
</dbReference>
<organism evidence="6 7">
    <name type="scientific">Mycena chlorophos</name>
    <name type="common">Agaric fungus</name>
    <name type="synonym">Agaricus chlorophos</name>
    <dbReference type="NCBI Taxonomy" id="658473"/>
    <lineage>
        <taxon>Eukaryota</taxon>
        <taxon>Fungi</taxon>
        <taxon>Dikarya</taxon>
        <taxon>Basidiomycota</taxon>
        <taxon>Agaricomycotina</taxon>
        <taxon>Agaricomycetes</taxon>
        <taxon>Agaricomycetidae</taxon>
        <taxon>Agaricales</taxon>
        <taxon>Marasmiineae</taxon>
        <taxon>Mycenaceae</taxon>
        <taxon>Mycena</taxon>
    </lineage>
</organism>
<evidence type="ECO:0000256" key="2">
    <source>
        <dbReference type="ARBA" id="ARBA00023002"/>
    </source>
</evidence>
<dbReference type="Gene3D" id="3.40.50.1820">
    <property type="entry name" value="alpha/beta hydrolase"/>
    <property type="match status" value="1"/>
</dbReference>
<dbReference type="Pfam" id="PF12146">
    <property type="entry name" value="Hydrolase_4"/>
    <property type="match status" value="1"/>
</dbReference>
<dbReference type="Pfam" id="PF11807">
    <property type="entry name" value="UstYa"/>
    <property type="match status" value="1"/>
</dbReference>
<accession>A0ABQ0LE76</accession>
<dbReference type="InterPro" id="IPR022742">
    <property type="entry name" value="Hydrolase_4"/>
</dbReference>
<evidence type="ECO:0000256" key="1">
    <source>
        <dbReference type="ARBA" id="ARBA00004685"/>
    </source>
</evidence>
<protein>
    <recommendedName>
        <fullName evidence="5">Serine aminopeptidase S33 domain-containing protein</fullName>
    </recommendedName>
</protein>
<dbReference type="InterPro" id="IPR021765">
    <property type="entry name" value="UstYa-like"/>
</dbReference>
<comment type="similarity">
    <text evidence="3">Belongs to the ustYa family.</text>
</comment>
<dbReference type="EMBL" id="DF845436">
    <property type="protein sequence ID" value="GAT49351.1"/>
    <property type="molecule type" value="Genomic_DNA"/>
</dbReference>
<evidence type="ECO:0000256" key="4">
    <source>
        <dbReference type="SAM" id="SignalP"/>
    </source>
</evidence>
<dbReference type="InterPro" id="IPR029058">
    <property type="entry name" value="AB_hydrolase_fold"/>
</dbReference>